<organism evidence="9 10">
    <name type="scientific">Jatrophihabitans lederbergiae</name>
    <dbReference type="NCBI Taxonomy" id="3075547"/>
    <lineage>
        <taxon>Bacteria</taxon>
        <taxon>Bacillati</taxon>
        <taxon>Actinomycetota</taxon>
        <taxon>Actinomycetes</taxon>
        <taxon>Jatrophihabitantales</taxon>
        <taxon>Jatrophihabitantaceae</taxon>
        <taxon>Jatrophihabitans</taxon>
    </lineage>
</organism>
<evidence type="ECO:0000313" key="10">
    <source>
        <dbReference type="Proteomes" id="UP001183176"/>
    </source>
</evidence>
<feature type="compositionally biased region" description="Low complexity" evidence="7">
    <location>
        <begin position="338"/>
        <end position="352"/>
    </location>
</feature>
<reference evidence="10" key="1">
    <citation type="submission" date="2023-07" db="EMBL/GenBank/DDBJ databases">
        <title>30 novel species of actinomycetes from the DSMZ collection.</title>
        <authorList>
            <person name="Nouioui I."/>
        </authorList>
    </citation>
    <scope>NUCLEOTIDE SEQUENCE [LARGE SCALE GENOMIC DNA]</scope>
    <source>
        <strain evidence="10">DSM 44399</strain>
    </source>
</reference>
<keyword evidence="1 6" id="KW-0285">Flavoprotein</keyword>
<feature type="region of interest" description="Disordered" evidence="7">
    <location>
        <begin position="333"/>
        <end position="359"/>
    </location>
</feature>
<dbReference type="PRINTS" id="PR00469">
    <property type="entry name" value="PNDRDTASEII"/>
</dbReference>
<dbReference type="InterPro" id="IPR023753">
    <property type="entry name" value="FAD/NAD-binding_dom"/>
</dbReference>
<sequence length="359" mass="37055">MSATSGSETTVQTSVDVLIVGAGPVGLFGAYYAGVRGLSTAVLDSLPEPGGQITAMYPEKAIFDVAGFPAIRGRELVENLIAQAAPFSPAYLLGQQAVGLERGDGFVVTTSAGARVHARAVIVTGGIGTFTPRPLPTGEELLGHGVVHFVPDPQEYRGLDVVIVGGGDSAVDWALLLEPIAKSVAVVHRRASFRAHPHSVEVMQASSIRIVTDAQIRAVVGDPVTGVDVSVAGEVESLPCDRLVAALGFIANLGPLLEWGLHIEQKRHIVVSTTMASSVPGLYAAGDICEYEGKVRLIATGFGEVATAVNNAFAYLDPTASIFPGHLSDYAPPGAIGSPGTPTTTHPGEPSPVRMSAPA</sequence>
<proteinExistence type="inferred from homology"/>
<comment type="similarity">
    <text evidence="6">Belongs to the ferredoxin--NADP reductase type 2 family.</text>
</comment>
<evidence type="ECO:0000256" key="2">
    <source>
        <dbReference type="ARBA" id="ARBA00022827"/>
    </source>
</evidence>
<evidence type="ECO:0000259" key="8">
    <source>
        <dbReference type="Pfam" id="PF07992"/>
    </source>
</evidence>
<evidence type="ECO:0000256" key="6">
    <source>
        <dbReference type="HAMAP-Rule" id="MF_01685"/>
    </source>
</evidence>
<dbReference type="Proteomes" id="UP001183176">
    <property type="component" value="Unassembled WGS sequence"/>
</dbReference>
<comment type="catalytic activity">
    <reaction evidence="5">
        <text>[thioredoxin]-dithiol + NADP(+) = [thioredoxin]-disulfide + NADPH + H(+)</text>
        <dbReference type="Rhea" id="RHEA:20345"/>
        <dbReference type="Rhea" id="RHEA-COMP:10698"/>
        <dbReference type="Rhea" id="RHEA-COMP:10700"/>
        <dbReference type="ChEBI" id="CHEBI:15378"/>
        <dbReference type="ChEBI" id="CHEBI:29950"/>
        <dbReference type="ChEBI" id="CHEBI:50058"/>
        <dbReference type="ChEBI" id="CHEBI:57783"/>
        <dbReference type="ChEBI" id="CHEBI:58349"/>
        <dbReference type="EC" id="1.8.1.9"/>
    </reaction>
</comment>
<dbReference type="EC" id="1.18.1.2" evidence="6"/>
<protein>
    <recommendedName>
        <fullName evidence="6">Ferredoxin--NADP reductase</fullName>
        <shortName evidence="6">FNR</shortName>
        <shortName evidence="6">Fd-NADP(+) reductase</shortName>
        <ecNumber evidence="6">1.18.1.2</ecNumber>
    </recommendedName>
</protein>
<dbReference type="InterPro" id="IPR022890">
    <property type="entry name" value="Fd--NADP_Rdtase_type_2"/>
</dbReference>
<dbReference type="SUPFAM" id="SSF51905">
    <property type="entry name" value="FAD/NAD(P)-binding domain"/>
    <property type="match status" value="1"/>
</dbReference>
<feature type="binding site" evidence="6">
    <location>
        <position position="44"/>
    </location>
    <ligand>
        <name>FAD</name>
        <dbReference type="ChEBI" id="CHEBI:57692"/>
    </ligand>
</feature>
<comment type="caution">
    <text evidence="6">Lacks conserved residue(s) required for the propagation of feature annotation.</text>
</comment>
<keyword evidence="2 6" id="KW-0274">FAD</keyword>
<feature type="binding site" evidence="6">
    <location>
        <position position="57"/>
    </location>
    <ligand>
        <name>FAD</name>
        <dbReference type="ChEBI" id="CHEBI:57692"/>
    </ligand>
</feature>
<comment type="subunit">
    <text evidence="6">Homodimer.</text>
</comment>
<evidence type="ECO:0000256" key="7">
    <source>
        <dbReference type="SAM" id="MobiDB-lite"/>
    </source>
</evidence>
<comment type="cofactor">
    <cofactor evidence="6">
        <name>FAD</name>
        <dbReference type="ChEBI" id="CHEBI:57692"/>
    </cofactor>
    <text evidence="6">Binds 1 FAD per subunit.</text>
</comment>
<feature type="domain" description="FAD/NAD(P)-binding" evidence="8">
    <location>
        <begin position="16"/>
        <end position="300"/>
    </location>
</feature>
<dbReference type="Pfam" id="PF07992">
    <property type="entry name" value="Pyr_redox_2"/>
    <property type="match status" value="1"/>
</dbReference>
<evidence type="ECO:0000313" key="9">
    <source>
        <dbReference type="EMBL" id="MDT0260202.1"/>
    </source>
</evidence>
<comment type="catalytic activity">
    <reaction evidence="6">
        <text>2 reduced [2Fe-2S]-[ferredoxin] + NADP(+) + H(+) = 2 oxidized [2Fe-2S]-[ferredoxin] + NADPH</text>
        <dbReference type="Rhea" id="RHEA:20125"/>
        <dbReference type="Rhea" id="RHEA-COMP:10000"/>
        <dbReference type="Rhea" id="RHEA-COMP:10001"/>
        <dbReference type="ChEBI" id="CHEBI:15378"/>
        <dbReference type="ChEBI" id="CHEBI:33737"/>
        <dbReference type="ChEBI" id="CHEBI:33738"/>
        <dbReference type="ChEBI" id="CHEBI:57783"/>
        <dbReference type="ChEBI" id="CHEBI:58349"/>
        <dbReference type="EC" id="1.18.1.2"/>
    </reaction>
</comment>
<dbReference type="InterPro" id="IPR036188">
    <property type="entry name" value="FAD/NAD-bd_sf"/>
</dbReference>
<evidence type="ECO:0000256" key="5">
    <source>
        <dbReference type="ARBA" id="ARBA00048132"/>
    </source>
</evidence>
<accession>A0ABU2J5D9</accession>
<gene>
    <name evidence="9" type="ORF">RM423_02225</name>
</gene>
<feature type="binding site" evidence="6">
    <location>
        <position position="97"/>
    </location>
    <ligand>
        <name>FAD</name>
        <dbReference type="ChEBI" id="CHEBI:57692"/>
    </ligand>
</feature>
<dbReference type="InterPro" id="IPR050097">
    <property type="entry name" value="Ferredoxin-NADP_redctase_2"/>
</dbReference>
<feature type="binding site" evidence="6">
    <location>
        <position position="130"/>
    </location>
    <ligand>
        <name>FAD</name>
        <dbReference type="ChEBI" id="CHEBI:57692"/>
    </ligand>
</feature>
<evidence type="ECO:0000256" key="1">
    <source>
        <dbReference type="ARBA" id="ARBA00022630"/>
    </source>
</evidence>
<evidence type="ECO:0000256" key="3">
    <source>
        <dbReference type="ARBA" id="ARBA00022857"/>
    </source>
</evidence>
<dbReference type="PANTHER" id="PTHR48105">
    <property type="entry name" value="THIOREDOXIN REDUCTASE 1-RELATED-RELATED"/>
    <property type="match status" value="1"/>
</dbReference>
<dbReference type="Gene3D" id="3.50.50.60">
    <property type="entry name" value="FAD/NAD(P)-binding domain"/>
    <property type="match status" value="2"/>
</dbReference>
<dbReference type="PRINTS" id="PR00368">
    <property type="entry name" value="FADPNR"/>
</dbReference>
<comment type="caution">
    <text evidence="9">The sequence shown here is derived from an EMBL/GenBank/DDBJ whole genome shotgun (WGS) entry which is preliminary data.</text>
</comment>
<name>A0ABU2J5D9_9ACTN</name>
<feature type="binding site" evidence="6">
    <location>
        <position position="52"/>
    </location>
    <ligand>
        <name>FAD</name>
        <dbReference type="ChEBI" id="CHEBI:57692"/>
    </ligand>
</feature>
<feature type="binding site" evidence="6">
    <location>
        <position position="287"/>
    </location>
    <ligand>
        <name>FAD</name>
        <dbReference type="ChEBI" id="CHEBI:57692"/>
    </ligand>
</feature>
<dbReference type="EMBL" id="JAVREH010000002">
    <property type="protein sequence ID" value="MDT0260202.1"/>
    <property type="molecule type" value="Genomic_DNA"/>
</dbReference>
<feature type="binding site" evidence="6">
    <location>
        <position position="328"/>
    </location>
    <ligand>
        <name>FAD</name>
        <dbReference type="ChEBI" id="CHEBI:57692"/>
    </ligand>
</feature>
<keyword evidence="4 6" id="KW-0560">Oxidoreductase</keyword>
<keyword evidence="10" id="KW-1185">Reference proteome</keyword>
<dbReference type="HAMAP" id="MF_01685">
    <property type="entry name" value="FENR2"/>
    <property type="match status" value="1"/>
</dbReference>
<keyword evidence="3 6" id="KW-0521">NADP</keyword>
<evidence type="ECO:0000256" key="4">
    <source>
        <dbReference type="ARBA" id="ARBA00023002"/>
    </source>
</evidence>